<dbReference type="EMBL" id="JADYXP020000007">
    <property type="protein sequence ID" value="KAL0120968.1"/>
    <property type="molecule type" value="Genomic_DNA"/>
</dbReference>
<name>A0AAW2FZX6_9HYME</name>
<sequence length="124" mass="15079">MCPFIYNYFYFILLLLCHENYISRVTIFYVRERHVRGIFCFLHPLRKACSARCILKSHVSSDFLLFVISFFESRDLSFQFQRTFDEMHFAHCVEKKKKSFENLCRVDKPRQRDLREYGLSNIVN</sequence>
<comment type="caution">
    <text evidence="2">The sequence shown here is derived from an EMBL/GenBank/DDBJ whole genome shotgun (WGS) entry which is preliminary data.</text>
</comment>
<feature type="chain" id="PRO_5043385523" description="Secreted protein" evidence="1">
    <location>
        <begin position="25"/>
        <end position="124"/>
    </location>
</feature>
<reference evidence="2 3" key="1">
    <citation type="submission" date="2023-03" db="EMBL/GenBank/DDBJ databases">
        <title>High recombination rates correlate with genetic variation in Cardiocondyla obscurior ants.</title>
        <authorList>
            <person name="Errbii M."/>
        </authorList>
    </citation>
    <scope>NUCLEOTIDE SEQUENCE [LARGE SCALE GENOMIC DNA]</scope>
    <source>
        <strain evidence="2">Alpha-2009</strain>
        <tissue evidence="2">Whole body</tissue>
    </source>
</reference>
<evidence type="ECO:0000256" key="1">
    <source>
        <dbReference type="SAM" id="SignalP"/>
    </source>
</evidence>
<evidence type="ECO:0000313" key="3">
    <source>
        <dbReference type="Proteomes" id="UP001430953"/>
    </source>
</evidence>
<dbReference type="AlphaFoldDB" id="A0AAW2FZX6"/>
<protein>
    <recommendedName>
        <fullName evidence="4">Secreted protein</fullName>
    </recommendedName>
</protein>
<dbReference type="Proteomes" id="UP001430953">
    <property type="component" value="Unassembled WGS sequence"/>
</dbReference>
<accession>A0AAW2FZX6</accession>
<evidence type="ECO:0008006" key="4">
    <source>
        <dbReference type="Google" id="ProtNLM"/>
    </source>
</evidence>
<keyword evidence="3" id="KW-1185">Reference proteome</keyword>
<feature type="signal peptide" evidence="1">
    <location>
        <begin position="1"/>
        <end position="24"/>
    </location>
</feature>
<proteinExistence type="predicted"/>
<gene>
    <name evidence="2" type="ORF">PUN28_008587</name>
</gene>
<organism evidence="2 3">
    <name type="scientific">Cardiocondyla obscurior</name>
    <dbReference type="NCBI Taxonomy" id="286306"/>
    <lineage>
        <taxon>Eukaryota</taxon>
        <taxon>Metazoa</taxon>
        <taxon>Ecdysozoa</taxon>
        <taxon>Arthropoda</taxon>
        <taxon>Hexapoda</taxon>
        <taxon>Insecta</taxon>
        <taxon>Pterygota</taxon>
        <taxon>Neoptera</taxon>
        <taxon>Endopterygota</taxon>
        <taxon>Hymenoptera</taxon>
        <taxon>Apocrita</taxon>
        <taxon>Aculeata</taxon>
        <taxon>Formicoidea</taxon>
        <taxon>Formicidae</taxon>
        <taxon>Myrmicinae</taxon>
        <taxon>Cardiocondyla</taxon>
    </lineage>
</organism>
<evidence type="ECO:0000313" key="2">
    <source>
        <dbReference type="EMBL" id="KAL0120968.1"/>
    </source>
</evidence>
<keyword evidence="1" id="KW-0732">Signal</keyword>